<comment type="caution">
    <text evidence="2">The sequence shown here is derived from an EMBL/GenBank/DDBJ whole genome shotgun (WGS) entry which is preliminary data.</text>
</comment>
<organism evidence="2 3">
    <name type="scientific">Aspergillus pseudodeflectus</name>
    <dbReference type="NCBI Taxonomy" id="176178"/>
    <lineage>
        <taxon>Eukaryota</taxon>
        <taxon>Fungi</taxon>
        <taxon>Dikarya</taxon>
        <taxon>Ascomycota</taxon>
        <taxon>Pezizomycotina</taxon>
        <taxon>Eurotiomycetes</taxon>
        <taxon>Eurotiomycetidae</taxon>
        <taxon>Eurotiales</taxon>
        <taxon>Aspergillaceae</taxon>
        <taxon>Aspergillus</taxon>
        <taxon>Aspergillus subgen. Nidulantes</taxon>
    </lineage>
</organism>
<feature type="transmembrane region" description="Helical" evidence="1">
    <location>
        <begin position="112"/>
        <end position="134"/>
    </location>
</feature>
<protein>
    <recommendedName>
        <fullName evidence="4">Integral membrane protein</fullName>
    </recommendedName>
</protein>
<name>A0ABR4KCT4_9EURO</name>
<evidence type="ECO:0000313" key="2">
    <source>
        <dbReference type="EMBL" id="KAL2850087.1"/>
    </source>
</evidence>
<keyword evidence="1" id="KW-0812">Transmembrane</keyword>
<gene>
    <name evidence="2" type="ORF">BJX68DRAFT_93506</name>
</gene>
<feature type="transmembrane region" description="Helical" evidence="1">
    <location>
        <begin position="57"/>
        <end position="76"/>
    </location>
</feature>
<feature type="transmembrane region" description="Helical" evidence="1">
    <location>
        <begin position="20"/>
        <end position="37"/>
    </location>
</feature>
<feature type="transmembrane region" description="Helical" evidence="1">
    <location>
        <begin position="83"/>
        <end position="100"/>
    </location>
</feature>
<dbReference type="GeneID" id="98165202"/>
<keyword evidence="1" id="KW-0472">Membrane</keyword>
<reference evidence="2 3" key="1">
    <citation type="submission" date="2024-07" db="EMBL/GenBank/DDBJ databases">
        <title>Section-level genome sequencing and comparative genomics of Aspergillus sections Usti and Cavernicolus.</title>
        <authorList>
            <consortium name="Lawrence Berkeley National Laboratory"/>
            <person name="Nybo J.L."/>
            <person name="Vesth T.C."/>
            <person name="Theobald S."/>
            <person name="Frisvad J.C."/>
            <person name="Larsen T.O."/>
            <person name="Kjaerboelling I."/>
            <person name="Rothschild-Mancinelli K."/>
            <person name="Lyhne E.K."/>
            <person name="Kogle M.E."/>
            <person name="Barry K."/>
            <person name="Clum A."/>
            <person name="Na H."/>
            <person name="Ledsgaard L."/>
            <person name="Lin J."/>
            <person name="Lipzen A."/>
            <person name="Kuo A."/>
            <person name="Riley R."/>
            <person name="Mondo S."/>
            <person name="LaButti K."/>
            <person name="Haridas S."/>
            <person name="Pangalinan J."/>
            <person name="Salamov A.A."/>
            <person name="Simmons B.A."/>
            <person name="Magnuson J.K."/>
            <person name="Chen J."/>
            <person name="Drula E."/>
            <person name="Henrissat B."/>
            <person name="Wiebenga A."/>
            <person name="Lubbers R.J."/>
            <person name="Gomes A.C."/>
            <person name="Macurrencykelacurrency M.R."/>
            <person name="Stajich J."/>
            <person name="Grigoriev I.V."/>
            <person name="Mortensen U.H."/>
            <person name="De vries R.P."/>
            <person name="Baker S.E."/>
            <person name="Andersen M.R."/>
        </authorList>
    </citation>
    <scope>NUCLEOTIDE SEQUENCE [LARGE SCALE GENOMIC DNA]</scope>
    <source>
        <strain evidence="2 3">CBS 756.74</strain>
    </source>
</reference>
<evidence type="ECO:0000256" key="1">
    <source>
        <dbReference type="SAM" id="Phobius"/>
    </source>
</evidence>
<proteinExistence type="predicted"/>
<keyword evidence="3" id="KW-1185">Reference proteome</keyword>
<evidence type="ECO:0000313" key="3">
    <source>
        <dbReference type="Proteomes" id="UP001610444"/>
    </source>
</evidence>
<accession>A0ABR4KCT4</accession>
<dbReference type="RefSeq" id="XP_070899169.1">
    <property type="nucleotide sequence ID" value="XM_071050038.1"/>
</dbReference>
<evidence type="ECO:0008006" key="4">
    <source>
        <dbReference type="Google" id="ProtNLM"/>
    </source>
</evidence>
<dbReference type="Proteomes" id="UP001610444">
    <property type="component" value="Unassembled WGS sequence"/>
</dbReference>
<keyword evidence="1" id="KW-1133">Transmembrane helix</keyword>
<dbReference type="EMBL" id="JBFXLR010000021">
    <property type="protein sequence ID" value="KAL2850087.1"/>
    <property type="molecule type" value="Genomic_DNA"/>
</dbReference>
<sequence>MPISKTTQQNLCTARRIQLAMALGYSGLGAWCLLHPTSAIRLSLSPQYITLDRAPVLIMRCFGAQAMTCGLLLGVADMTRRSFLAFGAAMVPYLGFNAWFGVGPGRGVFTPWLWLDFVGNVGFFVGSLWCARLVKEVEDVQKKE</sequence>